<dbReference type="Proteomes" id="UP001596241">
    <property type="component" value="Unassembled WGS sequence"/>
</dbReference>
<accession>A0ABW1FQ02</accession>
<evidence type="ECO:0000313" key="3">
    <source>
        <dbReference type="Proteomes" id="UP001596241"/>
    </source>
</evidence>
<sequence>MQVFGLSVVEVLVVLVALAVFFIPTYVAFSRKVENRWLVLAINVVFGGTVLGWVIALILATRKPAAQQQAA</sequence>
<protein>
    <submittedName>
        <fullName evidence="2">Superinfection immunity protein</fullName>
    </submittedName>
</protein>
<dbReference type="RefSeq" id="WP_345088477.1">
    <property type="nucleotide sequence ID" value="NZ_BAAAWG010000014.1"/>
</dbReference>
<feature type="transmembrane region" description="Helical" evidence="1">
    <location>
        <begin position="38"/>
        <end position="60"/>
    </location>
</feature>
<reference evidence="3" key="1">
    <citation type="journal article" date="2019" name="Int. J. Syst. Evol. Microbiol.">
        <title>The Global Catalogue of Microorganisms (GCM) 10K type strain sequencing project: providing services to taxonomists for standard genome sequencing and annotation.</title>
        <authorList>
            <consortium name="The Broad Institute Genomics Platform"/>
            <consortium name="The Broad Institute Genome Sequencing Center for Infectious Disease"/>
            <person name="Wu L."/>
            <person name="Ma J."/>
        </authorList>
    </citation>
    <scope>NUCLEOTIDE SEQUENCE [LARGE SCALE GENOMIC DNA]</scope>
    <source>
        <strain evidence="3">CGMCC 1.15809</strain>
    </source>
</reference>
<name>A0ABW1FQ02_9ACTN</name>
<comment type="caution">
    <text evidence="2">The sequence shown here is derived from an EMBL/GenBank/DDBJ whole genome shotgun (WGS) entry which is preliminary data.</text>
</comment>
<dbReference type="EMBL" id="JBHSPW010000011">
    <property type="protein sequence ID" value="MFC5895603.1"/>
    <property type="molecule type" value="Genomic_DNA"/>
</dbReference>
<organism evidence="2 3">
    <name type="scientific">Streptomyces ramulosus</name>
    <dbReference type="NCBI Taxonomy" id="47762"/>
    <lineage>
        <taxon>Bacteria</taxon>
        <taxon>Bacillati</taxon>
        <taxon>Actinomycetota</taxon>
        <taxon>Actinomycetes</taxon>
        <taxon>Kitasatosporales</taxon>
        <taxon>Streptomycetaceae</taxon>
        <taxon>Streptomyces</taxon>
    </lineage>
</organism>
<proteinExistence type="predicted"/>
<keyword evidence="3" id="KW-1185">Reference proteome</keyword>
<dbReference type="InterPro" id="IPR016410">
    <property type="entry name" value="Phage_imm"/>
</dbReference>
<keyword evidence="1" id="KW-0472">Membrane</keyword>
<feature type="transmembrane region" description="Helical" evidence="1">
    <location>
        <begin position="6"/>
        <end position="29"/>
    </location>
</feature>
<dbReference type="Pfam" id="PF14373">
    <property type="entry name" value="Imm_superinfect"/>
    <property type="match status" value="1"/>
</dbReference>
<evidence type="ECO:0000313" key="2">
    <source>
        <dbReference type="EMBL" id="MFC5895603.1"/>
    </source>
</evidence>
<keyword evidence="1" id="KW-0812">Transmembrane</keyword>
<keyword evidence="1" id="KW-1133">Transmembrane helix</keyword>
<gene>
    <name evidence="2" type="ORF">ACFP3M_22675</name>
</gene>
<evidence type="ECO:0000256" key="1">
    <source>
        <dbReference type="SAM" id="Phobius"/>
    </source>
</evidence>